<evidence type="ECO:0000256" key="1">
    <source>
        <dbReference type="SAM" id="SignalP"/>
    </source>
</evidence>
<reference evidence="3" key="1">
    <citation type="submission" date="2020-11" db="EMBL/GenBank/DDBJ databases">
        <title>Sequencing the genomes of 1000 actinobacteria strains.</title>
        <authorList>
            <person name="Klenk H.-P."/>
        </authorList>
    </citation>
    <scope>NUCLEOTIDE SEQUENCE</scope>
    <source>
        <strain evidence="3">DSM 43175</strain>
    </source>
</reference>
<dbReference type="SUPFAM" id="SSF47240">
    <property type="entry name" value="Ferritin-like"/>
    <property type="match status" value="2"/>
</dbReference>
<dbReference type="PANTHER" id="PTHR33746">
    <property type="entry name" value="RUBRERYTHRIN"/>
    <property type="match status" value="1"/>
</dbReference>
<dbReference type="EMBL" id="JADOUA010000001">
    <property type="protein sequence ID" value="MBG6089652.1"/>
    <property type="molecule type" value="Genomic_DNA"/>
</dbReference>
<dbReference type="InterPro" id="IPR009040">
    <property type="entry name" value="Ferritin-like_diiron"/>
</dbReference>
<protein>
    <submittedName>
        <fullName evidence="3">Rubrerythrin</fullName>
    </submittedName>
</protein>
<dbReference type="RefSeq" id="WP_197012234.1">
    <property type="nucleotide sequence ID" value="NZ_BAABES010000010.1"/>
</dbReference>
<dbReference type="PANTHER" id="PTHR33746:SF4">
    <property type="entry name" value="RUBRERYTHRIN"/>
    <property type="match status" value="1"/>
</dbReference>
<proteinExistence type="predicted"/>
<dbReference type="InterPro" id="IPR012347">
    <property type="entry name" value="Ferritin-like"/>
</dbReference>
<organism evidence="3 4">
    <name type="scientific">Actinomadura viridis</name>
    <dbReference type="NCBI Taxonomy" id="58110"/>
    <lineage>
        <taxon>Bacteria</taxon>
        <taxon>Bacillati</taxon>
        <taxon>Actinomycetota</taxon>
        <taxon>Actinomycetes</taxon>
        <taxon>Streptosporangiales</taxon>
        <taxon>Thermomonosporaceae</taxon>
        <taxon>Actinomadura</taxon>
    </lineage>
</organism>
<feature type="chain" id="PRO_5037992152" evidence="1">
    <location>
        <begin position="34"/>
        <end position="317"/>
    </location>
</feature>
<dbReference type="InterPro" id="IPR009078">
    <property type="entry name" value="Ferritin-like_SF"/>
</dbReference>
<evidence type="ECO:0000259" key="2">
    <source>
        <dbReference type="PROSITE" id="PS50905"/>
    </source>
</evidence>
<feature type="signal peptide" evidence="1">
    <location>
        <begin position="1"/>
        <end position="33"/>
    </location>
</feature>
<dbReference type="InterPro" id="IPR052753">
    <property type="entry name" value="Rbr2/Nigerythrin"/>
</dbReference>
<feature type="domain" description="Ferritin-like diiron" evidence="2">
    <location>
        <begin position="36"/>
        <end position="167"/>
    </location>
</feature>
<dbReference type="GO" id="GO:0016491">
    <property type="term" value="F:oxidoreductase activity"/>
    <property type="evidence" value="ECO:0007669"/>
    <property type="project" value="InterPro"/>
</dbReference>
<gene>
    <name evidence="3" type="ORF">IW256_003765</name>
</gene>
<dbReference type="InterPro" id="IPR003251">
    <property type="entry name" value="Rr_diiron-bd_dom"/>
</dbReference>
<evidence type="ECO:0000313" key="4">
    <source>
        <dbReference type="Proteomes" id="UP000614047"/>
    </source>
</evidence>
<dbReference type="Proteomes" id="UP000614047">
    <property type="component" value="Unassembled WGS sequence"/>
</dbReference>
<accession>A0A931DKB0</accession>
<dbReference type="GO" id="GO:0046872">
    <property type="term" value="F:metal ion binding"/>
    <property type="evidence" value="ECO:0007669"/>
    <property type="project" value="InterPro"/>
</dbReference>
<dbReference type="CDD" id="cd01041">
    <property type="entry name" value="Rubrerythrin"/>
    <property type="match status" value="1"/>
</dbReference>
<dbReference type="Pfam" id="PF02915">
    <property type="entry name" value="Rubrerythrin"/>
    <property type="match status" value="2"/>
</dbReference>
<dbReference type="Gene3D" id="1.20.1260.10">
    <property type="match status" value="2"/>
</dbReference>
<dbReference type="PROSITE" id="PS50905">
    <property type="entry name" value="FERRITIN_LIKE"/>
    <property type="match status" value="2"/>
</dbReference>
<sequence>MTARRPTWRSTGATLACATAILTVATVPATAAAAPEKVHPSTRADALTAMHGEAFAYASYMAYATQAWHQRHRKVSELFARAARTELGDHFAKEARLIHFARGNAANLRDSIKGETYEATTMYPKFAEEAKRDGDTRAARLFKEIAGDEAAHAKAFKKALWAIKHHRPRAIPKGPSAKPVALRPGGPHVKSARTLRNLGVAMRGEAFAHARYSLYAEHARASHQPRLARLFERAARVELVEHFAGESNLAGLLQGTRANLRKSIKGETYEATTMYPRFSRRAAKAGDTGAARLFKEIAGDEAAHAKAFRRALRKLDK</sequence>
<evidence type="ECO:0000313" key="3">
    <source>
        <dbReference type="EMBL" id="MBG6089652.1"/>
    </source>
</evidence>
<name>A0A931DKB0_9ACTN</name>
<feature type="domain" description="Ferritin-like diiron" evidence="2">
    <location>
        <begin position="188"/>
        <end position="317"/>
    </location>
</feature>
<dbReference type="AlphaFoldDB" id="A0A931DKB0"/>
<comment type="caution">
    <text evidence="3">The sequence shown here is derived from an EMBL/GenBank/DDBJ whole genome shotgun (WGS) entry which is preliminary data.</text>
</comment>
<keyword evidence="4" id="KW-1185">Reference proteome</keyword>
<keyword evidence="1" id="KW-0732">Signal</keyword>